<evidence type="ECO:0000313" key="1">
    <source>
        <dbReference type="EMBL" id="GFZ62896.1"/>
    </source>
</evidence>
<organism evidence="1 2">
    <name type="scientific">Pseudomonas amygdali pv. eriobotryae</name>
    <dbReference type="NCBI Taxonomy" id="129137"/>
    <lineage>
        <taxon>Bacteria</taxon>
        <taxon>Pseudomonadati</taxon>
        <taxon>Pseudomonadota</taxon>
        <taxon>Gammaproteobacteria</taxon>
        <taxon>Pseudomonadales</taxon>
        <taxon>Pseudomonadaceae</taxon>
        <taxon>Pseudomonas</taxon>
        <taxon>Pseudomonas amygdali</taxon>
    </lineage>
</organism>
<dbReference type="EMBL" id="BMZW01000054">
    <property type="protein sequence ID" value="GFZ62896.1"/>
    <property type="molecule type" value="Genomic_DNA"/>
</dbReference>
<proteinExistence type="predicted"/>
<name>A0A9P3AJG5_PSEA0</name>
<dbReference type="RefSeq" id="WP_189659261.1">
    <property type="nucleotide sequence ID" value="NZ_BMZW01000054.1"/>
</dbReference>
<evidence type="ECO:0000313" key="2">
    <source>
        <dbReference type="Proteomes" id="UP000630864"/>
    </source>
</evidence>
<dbReference type="Proteomes" id="UP000630864">
    <property type="component" value="Unassembled WGS sequence"/>
</dbReference>
<dbReference type="AlphaFoldDB" id="A0A9P3AJG5"/>
<gene>
    <name evidence="1" type="ORF">PSE10A_54070</name>
</gene>
<protein>
    <submittedName>
        <fullName evidence="1">Uncharacterized protein</fullName>
    </submittedName>
</protein>
<accession>A0A9P3AJG5</accession>
<comment type="caution">
    <text evidence="1">The sequence shown here is derived from an EMBL/GenBank/DDBJ whole genome shotgun (WGS) entry which is preliminary data.</text>
</comment>
<reference evidence="1" key="1">
    <citation type="submission" date="2020-09" db="EMBL/GenBank/DDBJ databases">
        <title>Pseudomonas syringae pv. eriobotryae genome sequence causing loquat canker disease.</title>
        <authorList>
            <person name="Fukuda S."/>
            <person name="Tashiro H."/>
            <person name="Nagano Y."/>
        </authorList>
    </citation>
    <scope>NUCLEOTIDE SEQUENCE</scope>
    <source>
        <strain evidence="1">AM001</strain>
    </source>
</reference>
<sequence>MNQRITNFATVSIALIALVFSASQLYLQRIQNHVSVEPRLNAYYTNEAKLDNEGFHIVNNGLGPAFVESLDVMVSGKKVDASRKFSEAGRLLGLNTECLSMGEPRPNDSIKTGEEILLLGVPKAGDASKCAKTRLDLFLMKPGSLDFIITVKSIYGDRFKYQFSKNVQESL</sequence>